<dbReference type="Proteomes" id="UP000008206">
    <property type="component" value="Chromosome"/>
</dbReference>
<dbReference type="PANTHER" id="PTHR34235:SF3">
    <property type="entry name" value="SLR1203 PROTEIN"/>
    <property type="match status" value="1"/>
</dbReference>
<accession>E0UJP8</accession>
<name>E0UJP8_GLOV7</name>
<gene>
    <name evidence="1" type="ordered locus">Cyan7822_0243</name>
</gene>
<dbReference type="STRING" id="497965.Cyan7822_0243"/>
<organism evidence="1 2">
    <name type="scientific">Gloeothece verrucosa (strain PCC 7822)</name>
    <name type="common">Cyanothece sp. (strain PCC 7822)</name>
    <dbReference type="NCBI Taxonomy" id="497965"/>
    <lineage>
        <taxon>Bacteria</taxon>
        <taxon>Bacillati</taxon>
        <taxon>Cyanobacteriota</taxon>
        <taxon>Cyanophyceae</taxon>
        <taxon>Oscillatoriophycideae</taxon>
        <taxon>Chroococcales</taxon>
        <taxon>Aphanothecaceae</taxon>
        <taxon>Gloeothece</taxon>
        <taxon>Gloeothece verrucosa</taxon>
    </lineage>
</organism>
<dbReference type="OrthoDB" id="5769308at2"/>
<dbReference type="KEGG" id="cyj:Cyan7822_0243"/>
<dbReference type="InterPro" id="IPR002636">
    <property type="entry name" value="DUF29"/>
</dbReference>
<dbReference type="HOGENOM" id="CLU_116670_0_1_3"/>
<dbReference type="RefSeq" id="WP_013320402.1">
    <property type="nucleotide sequence ID" value="NC_014501.1"/>
</dbReference>
<sequence>MAILQNPTFNYPSSLYERDFYQWLMITIKLLQDRSFEQIDLDNLIKELEGTARRTQNTLKSNLRVLLMNLLQYQYQPSVRSESYQSIVIKHRLRLQEIFSDCPSLKFYVAEVFDECYGHGRQLAASQTNLPLEIFPEICPFTQEQILNIDYWPE</sequence>
<dbReference type="eggNOG" id="COG0639">
    <property type="taxonomic scope" value="Bacteria"/>
</dbReference>
<dbReference type="PANTHER" id="PTHR34235">
    <property type="entry name" value="SLR1203 PROTEIN-RELATED"/>
    <property type="match status" value="1"/>
</dbReference>
<dbReference type="Pfam" id="PF01724">
    <property type="entry name" value="DUF29"/>
    <property type="match status" value="1"/>
</dbReference>
<proteinExistence type="predicted"/>
<evidence type="ECO:0000313" key="1">
    <source>
        <dbReference type="EMBL" id="ADN12292.1"/>
    </source>
</evidence>
<dbReference type="AlphaFoldDB" id="E0UJP8"/>
<dbReference type="Gene3D" id="1.20.1220.20">
    <property type="entry name" value="Uncharcterised protein PF01724"/>
    <property type="match status" value="1"/>
</dbReference>
<keyword evidence="2" id="KW-1185">Reference proteome</keyword>
<dbReference type="EMBL" id="CP002198">
    <property type="protein sequence ID" value="ADN12292.1"/>
    <property type="molecule type" value="Genomic_DNA"/>
</dbReference>
<reference evidence="2" key="1">
    <citation type="journal article" date="2011" name="MBio">
        <title>Novel metabolic attributes of the genus Cyanothece, comprising a group of unicellular nitrogen-fixing Cyanobacteria.</title>
        <authorList>
            <person name="Bandyopadhyay A."/>
            <person name="Elvitigala T."/>
            <person name="Welsh E."/>
            <person name="Stockel J."/>
            <person name="Liberton M."/>
            <person name="Min H."/>
            <person name="Sherman L.A."/>
            <person name="Pakrasi H.B."/>
        </authorList>
    </citation>
    <scope>NUCLEOTIDE SEQUENCE [LARGE SCALE GENOMIC DNA]</scope>
    <source>
        <strain evidence="2">PCC 7822</strain>
    </source>
</reference>
<evidence type="ECO:0008006" key="3">
    <source>
        <dbReference type="Google" id="ProtNLM"/>
    </source>
</evidence>
<evidence type="ECO:0000313" key="2">
    <source>
        <dbReference type="Proteomes" id="UP000008206"/>
    </source>
</evidence>
<protein>
    <recommendedName>
        <fullName evidence="3">DUF29 domain-containing protein</fullName>
    </recommendedName>
</protein>